<dbReference type="AlphaFoldDB" id="A0A1M5IWE7"/>
<accession>A0A1M5IWE7</accession>
<organism evidence="3 4">
    <name type="scientific">Bradyrhizobium erythrophlei</name>
    <dbReference type="NCBI Taxonomy" id="1437360"/>
    <lineage>
        <taxon>Bacteria</taxon>
        <taxon>Pseudomonadati</taxon>
        <taxon>Pseudomonadota</taxon>
        <taxon>Alphaproteobacteria</taxon>
        <taxon>Hyphomicrobiales</taxon>
        <taxon>Nitrobacteraceae</taxon>
        <taxon>Bradyrhizobium</taxon>
    </lineage>
</organism>
<dbReference type="InterPro" id="IPR029064">
    <property type="entry name" value="Ribosomal_eL30-like_sf"/>
</dbReference>
<dbReference type="InterPro" id="IPR007393">
    <property type="entry name" value="YlxR_dom"/>
</dbReference>
<dbReference type="InterPro" id="IPR035931">
    <property type="entry name" value="YlxR-like_sf"/>
</dbReference>
<dbReference type="CDD" id="cd00279">
    <property type="entry name" value="YlxR"/>
    <property type="match status" value="1"/>
</dbReference>
<dbReference type="RefSeq" id="WP_079565697.1">
    <property type="nucleotide sequence ID" value="NZ_LT670818.1"/>
</dbReference>
<dbReference type="Gene3D" id="3.30.1330.30">
    <property type="match status" value="1"/>
</dbReference>
<dbReference type="Pfam" id="PF04296">
    <property type="entry name" value="YlxR"/>
    <property type="match status" value="1"/>
</dbReference>
<dbReference type="EMBL" id="LT670818">
    <property type="protein sequence ID" value="SHG32647.1"/>
    <property type="molecule type" value="Genomic_DNA"/>
</dbReference>
<feature type="domain" description="YlxR" evidence="2">
    <location>
        <begin position="22"/>
        <end position="90"/>
    </location>
</feature>
<dbReference type="PANTHER" id="PTHR34215">
    <property type="entry name" value="BLL0784 PROTEIN"/>
    <property type="match status" value="1"/>
</dbReference>
<dbReference type="InterPro" id="IPR037465">
    <property type="entry name" value="YlxR"/>
</dbReference>
<proteinExistence type="predicted"/>
<dbReference type="PANTHER" id="PTHR34215:SF1">
    <property type="entry name" value="YLXR DOMAIN-CONTAINING PROTEIN"/>
    <property type="match status" value="1"/>
</dbReference>
<gene>
    <name evidence="3" type="ORF">SAMN05444169_1843</name>
</gene>
<protein>
    <recommendedName>
        <fullName evidence="2">YlxR domain-containing protein</fullName>
    </recommendedName>
</protein>
<evidence type="ECO:0000256" key="1">
    <source>
        <dbReference type="SAM" id="MobiDB-lite"/>
    </source>
</evidence>
<sequence>MLAIADPDLDNGPRTDRSARSRMCAVTRQVRPIDELIRFVVAPSGEVIPDLKRKLPGRGLWVAASRQTVAEAVRRHQFSKGFKREVRVSPTLATDTEALLVRSTIEALAMAAKAGQVVSGFGKVDDTIRSRQTRASIGALIHASDGAADGIRKLDAVLRQNAGINDESNLIPVVTALTSEQLDLALGRSNVIHAALLAGPASKTFLSRSHILVRYRMADADKTAGNAAQNSPIETVRTRTT</sequence>
<dbReference type="OrthoDB" id="9799836at2"/>
<dbReference type="NCBIfam" id="NF006622">
    <property type="entry name" value="PRK09190.1"/>
    <property type="match status" value="1"/>
</dbReference>
<dbReference type="Proteomes" id="UP000190675">
    <property type="component" value="Chromosome I"/>
</dbReference>
<dbReference type="SUPFAM" id="SSF55315">
    <property type="entry name" value="L30e-like"/>
    <property type="match status" value="1"/>
</dbReference>
<evidence type="ECO:0000259" key="2">
    <source>
        <dbReference type="Pfam" id="PF04296"/>
    </source>
</evidence>
<name>A0A1M5IWE7_9BRAD</name>
<evidence type="ECO:0000313" key="4">
    <source>
        <dbReference type="Proteomes" id="UP000190675"/>
    </source>
</evidence>
<feature type="region of interest" description="Disordered" evidence="1">
    <location>
        <begin position="1"/>
        <end position="21"/>
    </location>
</feature>
<reference evidence="3 4" key="1">
    <citation type="submission" date="2016-11" db="EMBL/GenBank/DDBJ databases">
        <authorList>
            <person name="Jaros S."/>
            <person name="Januszkiewicz K."/>
            <person name="Wedrychowicz H."/>
        </authorList>
    </citation>
    <scope>NUCLEOTIDE SEQUENCE [LARGE SCALE GENOMIC DNA]</scope>
    <source>
        <strain evidence="3 4">GAS242</strain>
    </source>
</reference>
<evidence type="ECO:0000313" key="3">
    <source>
        <dbReference type="EMBL" id="SHG32647.1"/>
    </source>
</evidence>
<dbReference type="Gene3D" id="3.30.1230.10">
    <property type="entry name" value="YlxR-like"/>
    <property type="match status" value="1"/>
</dbReference>
<dbReference type="SUPFAM" id="SSF64376">
    <property type="entry name" value="YlxR-like"/>
    <property type="match status" value="1"/>
</dbReference>